<dbReference type="PhylomeDB" id="B3SB69"/>
<dbReference type="CTD" id="6758708"/>
<dbReference type="InParanoid" id="B3SB69"/>
<keyword evidence="2" id="KW-0479">Metal-binding</keyword>
<feature type="domain" description="Fumarylacetoacetase-like C-terminal" evidence="6">
    <location>
        <begin position="10"/>
        <end position="203"/>
    </location>
</feature>
<dbReference type="HOGENOM" id="CLU_028458_5_0_1"/>
<comment type="similarity">
    <text evidence="1">Belongs to the FAH family.</text>
</comment>
<dbReference type="AlphaFoldDB" id="B3SB69"/>
<dbReference type="OrthoDB" id="411064at2759"/>
<evidence type="ECO:0000313" key="8">
    <source>
        <dbReference type="Proteomes" id="UP000009022"/>
    </source>
</evidence>
<evidence type="ECO:0000256" key="1">
    <source>
        <dbReference type="ARBA" id="ARBA00010211"/>
    </source>
</evidence>
<evidence type="ECO:0000256" key="4">
    <source>
        <dbReference type="ARBA" id="ARBA00044911"/>
    </source>
</evidence>
<dbReference type="Proteomes" id="UP000009022">
    <property type="component" value="Unassembled WGS sequence"/>
</dbReference>
<protein>
    <recommendedName>
        <fullName evidence="5">oxaloacetate tautomerase</fullName>
        <ecNumber evidence="5">5.3.2.2</ecNumber>
    </recommendedName>
    <alternativeName>
        <fullName evidence="3">Fumarylacetoacetate hydrolase domain-containing protein 1</fullName>
    </alternativeName>
</protein>
<dbReference type="InterPro" id="IPR036663">
    <property type="entry name" value="Fumarylacetoacetase_C_sf"/>
</dbReference>
<dbReference type="EMBL" id="DS985263">
    <property type="protein sequence ID" value="EDV20055.1"/>
    <property type="molecule type" value="Genomic_DNA"/>
</dbReference>
<evidence type="ECO:0000256" key="2">
    <source>
        <dbReference type="ARBA" id="ARBA00022723"/>
    </source>
</evidence>
<dbReference type="GeneID" id="6758708"/>
<dbReference type="Gene3D" id="3.90.850.10">
    <property type="entry name" value="Fumarylacetoacetase-like, C-terminal domain"/>
    <property type="match status" value="1"/>
</dbReference>
<dbReference type="eggNOG" id="KOG1535">
    <property type="taxonomic scope" value="Eukaryota"/>
</dbReference>
<dbReference type="GO" id="GO:0046872">
    <property type="term" value="F:metal ion binding"/>
    <property type="evidence" value="ECO:0007669"/>
    <property type="project" value="UniProtKB-KW"/>
</dbReference>
<dbReference type="Pfam" id="PF01557">
    <property type="entry name" value="FAA_hydrolase"/>
    <property type="match status" value="1"/>
</dbReference>
<comment type="catalytic activity">
    <reaction evidence="4">
        <text>oxaloacetate = enol-oxaloacetate</text>
        <dbReference type="Rhea" id="RHEA:16021"/>
        <dbReference type="ChEBI" id="CHEBI:16452"/>
        <dbReference type="ChEBI" id="CHEBI:17479"/>
        <dbReference type="EC" id="5.3.2.2"/>
    </reaction>
    <physiologicalReaction direction="right-to-left" evidence="4">
        <dbReference type="Rhea" id="RHEA:16023"/>
    </physiologicalReaction>
</comment>
<dbReference type="InterPro" id="IPR011234">
    <property type="entry name" value="Fumarylacetoacetase-like_C"/>
</dbReference>
<reference evidence="7 8" key="1">
    <citation type="journal article" date="2008" name="Nature">
        <title>The Trichoplax genome and the nature of placozoans.</title>
        <authorList>
            <person name="Srivastava M."/>
            <person name="Begovic E."/>
            <person name="Chapman J."/>
            <person name="Putnam N.H."/>
            <person name="Hellsten U."/>
            <person name="Kawashima T."/>
            <person name="Kuo A."/>
            <person name="Mitros T."/>
            <person name="Salamov A."/>
            <person name="Carpenter M.L."/>
            <person name="Signorovitch A.Y."/>
            <person name="Moreno M.A."/>
            <person name="Kamm K."/>
            <person name="Grimwood J."/>
            <person name="Schmutz J."/>
            <person name="Shapiro H."/>
            <person name="Grigoriev I.V."/>
            <person name="Buss L.W."/>
            <person name="Schierwater B."/>
            <person name="Dellaporta S.L."/>
            <person name="Rokhsar D.S."/>
        </authorList>
    </citation>
    <scope>NUCLEOTIDE SEQUENCE [LARGE SCALE GENOMIC DNA]</scope>
    <source>
        <strain evidence="7 8">Grell-BS-1999</strain>
    </source>
</reference>
<dbReference type="RefSeq" id="XP_002117439.1">
    <property type="nucleotide sequence ID" value="XM_002117403.1"/>
</dbReference>
<dbReference type="PANTHER" id="PTHR11820">
    <property type="entry name" value="ACYLPYRUVASE"/>
    <property type="match status" value="1"/>
</dbReference>
<dbReference type="STRING" id="10228.B3SB69"/>
<evidence type="ECO:0000259" key="6">
    <source>
        <dbReference type="Pfam" id="PF01557"/>
    </source>
</evidence>
<sequence length="205" mass="22890">MRNFTEGGTKVVAAALNYPSQAAEGRKAPAIFLKPTSSYIKEGEKIRIPPGYNRVHYEVELGCVIGRRGKNIPKEEALNYVSGYALGLDMTLFDRIDMTKHAPWDIAKGFDTSCPVSRFIEKDELKNPDDTKLWLKVNQEMVHECNTKDMLFKIPDLISYASQFMTLEEGDLLLTGASGNGPVYSGDRITCGLNEIVQMEFDVSN</sequence>
<accession>B3SB69</accession>
<organism evidence="7 8">
    <name type="scientific">Trichoplax adhaerens</name>
    <name type="common">Trichoplax reptans</name>
    <dbReference type="NCBI Taxonomy" id="10228"/>
    <lineage>
        <taxon>Eukaryota</taxon>
        <taxon>Metazoa</taxon>
        <taxon>Placozoa</taxon>
        <taxon>Uniplacotomia</taxon>
        <taxon>Trichoplacea</taxon>
        <taxon>Trichoplacidae</taxon>
        <taxon>Trichoplax</taxon>
    </lineage>
</organism>
<dbReference type="EC" id="5.3.2.2" evidence="5"/>
<gene>
    <name evidence="7" type="ORF">TRIADDRAFT_32597</name>
</gene>
<dbReference type="OMA" id="WNIAETI"/>
<dbReference type="GO" id="GO:0018773">
    <property type="term" value="F:acetylpyruvate hydrolase activity"/>
    <property type="evidence" value="ECO:0000318"/>
    <property type="project" value="GO_Central"/>
</dbReference>
<proteinExistence type="inferred from homology"/>
<name>B3SB69_TRIAD</name>
<dbReference type="KEGG" id="tad:TRIADDRAFT_32597"/>
<dbReference type="GO" id="GO:0005739">
    <property type="term" value="C:mitochondrion"/>
    <property type="evidence" value="ECO:0000318"/>
    <property type="project" value="GO_Central"/>
</dbReference>
<dbReference type="PANTHER" id="PTHR11820:SF7">
    <property type="entry name" value="ACYLPYRUVASE FAHD1, MITOCHONDRIAL"/>
    <property type="match status" value="1"/>
</dbReference>
<evidence type="ECO:0000256" key="5">
    <source>
        <dbReference type="ARBA" id="ARBA00044973"/>
    </source>
</evidence>
<dbReference type="SUPFAM" id="SSF56529">
    <property type="entry name" value="FAH"/>
    <property type="match status" value="1"/>
</dbReference>
<evidence type="ECO:0000313" key="7">
    <source>
        <dbReference type="EMBL" id="EDV20055.1"/>
    </source>
</evidence>
<evidence type="ECO:0000256" key="3">
    <source>
        <dbReference type="ARBA" id="ARBA00042340"/>
    </source>
</evidence>
<keyword evidence="8" id="KW-1185">Reference proteome</keyword>
<dbReference type="GO" id="GO:0050163">
    <property type="term" value="F:oxaloacetate tautomerase activity"/>
    <property type="evidence" value="ECO:0007669"/>
    <property type="project" value="UniProtKB-EC"/>
</dbReference>